<name>A0ABZ2WJZ4_9HYPO</name>
<organism evidence="2 3">
    <name type="scientific">Fusarium acuminatum</name>
    <dbReference type="NCBI Taxonomy" id="5515"/>
    <lineage>
        <taxon>Eukaryota</taxon>
        <taxon>Fungi</taxon>
        <taxon>Dikarya</taxon>
        <taxon>Ascomycota</taxon>
        <taxon>Pezizomycotina</taxon>
        <taxon>Sordariomycetes</taxon>
        <taxon>Hypocreomycetidae</taxon>
        <taxon>Hypocreales</taxon>
        <taxon>Nectriaceae</taxon>
        <taxon>Fusarium</taxon>
        <taxon>Fusarium tricinctum species complex</taxon>
    </lineage>
</organism>
<evidence type="ECO:0000256" key="1">
    <source>
        <dbReference type="SAM" id="MobiDB-lite"/>
    </source>
</evidence>
<proteinExistence type="predicted"/>
<feature type="region of interest" description="Disordered" evidence="1">
    <location>
        <begin position="1"/>
        <end position="73"/>
    </location>
</feature>
<keyword evidence="3" id="KW-1185">Reference proteome</keyword>
<feature type="compositionally biased region" description="Polar residues" evidence="1">
    <location>
        <begin position="9"/>
        <end position="30"/>
    </location>
</feature>
<evidence type="ECO:0000313" key="3">
    <source>
        <dbReference type="Proteomes" id="UP001489902"/>
    </source>
</evidence>
<sequence>MPTMLGLTNDKSQNGLNANESKFGGPSSQRGMELAPRQQNGSIVSGIEGSDFFNGGGKQNEHDADEEDSDDENLKTIKGRNLNAVKEMETLLWRALCDKPKTALKYIAKDAVMSNRFLFGDPAPRTADSDPSLEHEIKHCEEWLAYKMQDPQPVEIGLMAASVGYKLILFRQLDQGDGNFGMQTIQATCSSSWRQLASGDWELTSMFAVHFLFCRD</sequence>
<evidence type="ECO:0000313" key="2">
    <source>
        <dbReference type="EMBL" id="WZH40262.1"/>
    </source>
</evidence>
<protein>
    <submittedName>
        <fullName evidence="2">Uncharacterized protein</fullName>
    </submittedName>
</protein>
<accession>A0ABZ2WJZ4</accession>
<dbReference type="EMBL" id="CP151260">
    <property type="protein sequence ID" value="WZH40262.1"/>
    <property type="molecule type" value="Genomic_DNA"/>
</dbReference>
<reference evidence="2 3" key="1">
    <citation type="submission" date="2024-04" db="EMBL/GenBank/DDBJ databases">
        <title>Complete genome sequence of Fusarium acuminatum.</title>
        <authorList>
            <person name="Lan B."/>
        </authorList>
    </citation>
    <scope>NUCLEOTIDE SEQUENCE [LARGE SCALE GENOMIC DNA]</scope>
    <source>
        <strain evidence="2">1A</strain>
    </source>
</reference>
<gene>
    <name evidence="2" type="ORF">QYS62_001193</name>
</gene>
<dbReference type="Proteomes" id="UP001489902">
    <property type="component" value="Chromosome 1"/>
</dbReference>